<dbReference type="GO" id="GO:0042597">
    <property type="term" value="C:periplasmic space"/>
    <property type="evidence" value="ECO:0007669"/>
    <property type="project" value="TreeGrafter"/>
</dbReference>
<dbReference type="Pfam" id="PF03009">
    <property type="entry name" value="GDPD"/>
    <property type="match status" value="1"/>
</dbReference>
<keyword evidence="3" id="KW-0732">Signal</keyword>
<dbReference type="PANTHER" id="PTHR43620:SF7">
    <property type="entry name" value="GLYCEROPHOSPHODIESTER PHOSPHODIESTERASE GDPD5-RELATED"/>
    <property type="match status" value="1"/>
</dbReference>
<evidence type="ECO:0000256" key="4">
    <source>
        <dbReference type="ARBA" id="ARBA00022798"/>
    </source>
</evidence>
<dbReference type="GO" id="GO:0006629">
    <property type="term" value="P:lipid metabolic process"/>
    <property type="evidence" value="ECO:0007669"/>
    <property type="project" value="InterPro"/>
</dbReference>
<proteinExistence type="inferred from homology"/>
<evidence type="ECO:0000313" key="8">
    <source>
        <dbReference type="EMBL" id="CAB4709835.1"/>
    </source>
</evidence>
<evidence type="ECO:0000259" key="7">
    <source>
        <dbReference type="PROSITE" id="PS51704"/>
    </source>
</evidence>
<dbReference type="EMBL" id="CAEZXR010000156">
    <property type="protein sequence ID" value="CAB4709835.1"/>
    <property type="molecule type" value="Genomic_DNA"/>
</dbReference>
<evidence type="ECO:0000256" key="3">
    <source>
        <dbReference type="ARBA" id="ARBA00022729"/>
    </source>
</evidence>
<dbReference type="GO" id="GO:0006071">
    <property type="term" value="P:glycerol metabolic process"/>
    <property type="evidence" value="ECO:0007669"/>
    <property type="project" value="UniProtKB-KW"/>
</dbReference>
<keyword evidence="5" id="KW-0378">Hydrolase</keyword>
<dbReference type="SUPFAM" id="SSF51695">
    <property type="entry name" value="PLC-like phosphodiesterases"/>
    <property type="match status" value="1"/>
</dbReference>
<reference evidence="8" key="1">
    <citation type="submission" date="2020-05" db="EMBL/GenBank/DDBJ databases">
        <authorList>
            <person name="Chiriac C."/>
            <person name="Salcher M."/>
            <person name="Ghai R."/>
            <person name="Kavagutti S V."/>
        </authorList>
    </citation>
    <scope>NUCLEOTIDE SEQUENCE</scope>
</reference>
<sequence length="370" mass="40159">MVAVAILAVVLQPTASPAAIADHAAPVAARQLAVPVVVGHRGAPGHRPEHTLASYRLAIDLGADYIEPDLVSTKDGVLIARHDDELTSTTDVADHPEFADRKTTKTIYGVERTGWFAEDFTLAEIKTLRARESASAFRQESASYDDRFKIATFDEVLRLVKKRSRELGRVIGVAPETKFPSYFDSIGLSLEEPLVRSLRAFHLDLATSPVVIQSFEVGNLRQLNRRIDVPLVQLVAPVGAPYDLMVKGSATTYATMTTPAGLATVAKYADWLAPDKDMVLPRDPDTGATGVPSALVGDAHRAGLYVVIYVIRNENAFMATNFRVGSERFGMGDVHAEITAFLDAGVDAFFADFPESGVQARDDWVAAHRS</sequence>
<dbReference type="EC" id="3.1.4.46" evidence="2"/>
<comment type="catalytic activity">
    <reaction evidence="6">
        <text>a sn-glycero-3-phosphodiester + H2O = an alcohol + sn-glycerol 3-phosphate + H(+)</text>
        <dbReference type="Rhea" id="RHEA:12969"/>
        <dbReference type="ChEBI" id="CHEBI:15377"/>
        <dbReference type="ChEBI" id="CHEBI:15378"/>
        <dbReference type="ChEBI" id="CHEBI:30879"/>
        <dbReference type="ChEBI" id="CHEBI:57597"/>
        <dbReference type="ChEBI" id="CHEBI:83408"/>
        <dbReference type="EC" id="3.1.4.46"/>
    </reaction>
</comment>
<dbReference type="GO" id="GO:0008889">
    <property type="term" value="F:glycerophosphodiester phosphodiesterase activity"/>
    <property type="evidence" value="ECO:0007669"/>
    <property type="project" value="UniProtKB-EC"/>
</dbReference>
<dbReference type="Gene3D" id="3.20.20.190">
    <property type="entry name" value="Phosphatidylinositol (PI) phosphodiesterase"/>
    <property type="match status" value="1"/>
</dbReference>
<evidence type="ECO:0000256" key="5">
    <source>
        <dbReference type="ARBA" id="ARBA00022801"/>
    </source>
</evidence>
<evidence type="ECO:0000256" key="2">
    <source>
        <dbReference type="ARBA" id="ARBA00012247"/>
    </source>
</evidence>
<dbReference type="InterPro" id="IPR017946">
    <property type="entry name" value="PLC-like_Pdiesterase_TIM-brl"/>
</dbReference>
<protein>
    <recommendedName>
        <fullName evidence="2">glycerophosphodiester phosphodiesterase</fullName>
        <ecNumber evidence="2">3.1.4.46</ecNumber>
    </recommendedName>
</protein>
<comment type="similarity">
    <text evidence="1">Belongs to the glycerophosphoryl diester phosphodiesterase family.</text>
</comment>
<evidence type="ECO:0000256" key="6">
    <source>
        <dbReference type="ARBA" id="ARBA00047512"/>
    </source>
</evidence>
<dbReference type="AlphaFoldDB" id="A0A6J6QLF9"/>
<evidence type="ECO:0000256" key="1">
    <source>
        <dbReference type="ARBA" id="ARBA00007277"/>
    </source>
</evidence>
<dbReference type="InterPro" id="IPR030395">
    <property type="entry name" value="GP_PDE_dom"/>
</dbReference>
<dbReference type="CDD" id="cd08602">
    <property type="entry name" value="GDPD_ScGlpQ1_like"/>
    <property type="match status" value="1"/>
</dbReference>
<accession>A0A6J6QLF9</accession>
<dbReference type="PANTHER" id="PTHR43620">
    <property type="entry name" value="GLYCEROPHOSPHORYL DIESTER PHOSPHODIESTERASE"/>
    <property type="match status" value="1"/>
</dbReference>
<dbReference type="PROSITE" id="PS51704">
    <property type="entry name" value="GP_PDE"/>
    <property type="match status" value="1"/>
</dbReference>
<name>A0A6J6QLF9_9ZZZZ</name>
<organism evidence="8">
    <name type="scientific">freshwater metagenome</name>
    <dbReference type="NCBI Taxonomy" id="449393"/>
    <lineage>
        <taxon>unclassified sequences</taxon>
        <taxon>metagenomes</taxon>
        <taxon>ecological metagenomes</taxon>
    </lineage>
</organism>
<keyword evidence="4" id="KW-0319">Glycerol metabolism</keyword>
<gene>
    <name evidence="8" type="ORF">UFOPK2579_01389</name>
</gene>
<feature type="domain" description="GP-PDE" evidence="7">
    <location>
        <begin position="35"/>
        <end position="361"/>
    </location>
</feature>